<evidence type="ECO:0000256" key="2">
    <source>
        <dbReference type="ARBA" id="ARBA00023125"/>
    </source>
</evidence>
<dbReference type="InterPro" id="IPR000792">
    <property type="entry name" value="Tscrpt_reg_LuxR_C"/>
</dbReference>
<dbReference type="InterPro" id="IPR016032">
    <property type="entry name" value="Sig_transdc_resp-reg_C-effctor"/>
</dbReference>
<dbReference type="PRINTS" id="PR00038">
    <property type="entry name" value="HTHLUXR"/>
</dbReference>
<dbReference type="InterPro" id="IPR058245">
    <property type="entry name" value="NreC/VraR/RcsB-like_REC"/>
</dbReference>
<dbReference type="PROSITE" id="PS50110">
    <property type="entry name" value="RESPONSE_REGULATORY"/>
    <property type="match status" value="1"/>
</dbReference>
<dbReference type="PANTHER" id="PTHR43214">
    <property type="entry name" value="TWO-COMPONENT RESPONSE REGULATOR"/>
    <property type="match status" value="1"/>
</dbReference>
<comment type="caution">
    <text evidence="6">The sequence shown here is derived from an EMBL/GenBank/DDBJ whole genome shotgun (WGS) entry which is preliminary data.</text>
</comment>
<evidence type="ECO:0000313" key="7">
    <source>
        <dbReference type="Proteomes" id="UP001319180"/>
    </source>
</evidence>
<dbReference type="Gene3D" id="3.40.50.2300">
    <property type="match status" value="1"/>
</dbReference>
<dbReference type="GO" id="GO:0006355">
    <property type="term" value="P:regulation of DNA-templated transcription"/>
    <property type="evidence" value="ECO:0007669"/>
    <property type="project" value="InterPro"/>
</dbReference>
<dbReference type="InterPro" id="IPR039420">
    <property type="entry name" value="WalR-like"/>
</dbReference>
<dbReference type="Proteomes" id="UP001319180">
    <property type="component" value="Unassembled WGS sequence"/>
</dbReference>
<dbReference type="InterPro" id="IPR011006">
    <property type="entry name" value="CheY-like_superfamily"/>
</dbReference>
<protein>
    <submittedName>
        <fullName evidence="6">Response regulator transcription factor</fullName>
    </submittedName>
</protein>
<dbReference type="PROSITE" id="PS50043">
    <property type="entry name" value="HTH_LUXR_2"/>
    <property type="match status" value="1"/>
</dbReference>
<evidence type="ECO:0000259" key="4">
    <source>
        <dbReference type="PROSITE" id="PS50043"/>
    </source>
</evidence>
<dbReference type="AlphaFoldDB" id="A0AAP2D4H1"/>
<organism evidence="6 7">
    <name type="scientific">Dawidia soli</name>
    <dbReference type="NCBI Taxonomy" id="2782352"/>
    <lineage>
        <taxon>Bacteria</taxon>
        <taxon>Pseudomonadati</taxon>
        <taxon>Bacteroidota</taxon>
        <taxon>Cytophagia</taxon>
        <taxon>Cytophagales</taxon>
        <taxon>Chryseotaleaceae</taxon>
        <taxon>Dawidia</taxon>
    </lineage>
</organism>
<evidence type="ECO:0000256" key="1">
    <source>
        <dbReference type="ARBA" id="ARBA00022553"/>
    </source>
</evidence>
<evidence type="ECO:0000259" key="5">
    <source>
        <dbReference type="PROSITE" id="PS50110"/>
    </source>
</evidence>
<gene>
    <name evidence="6" type="ORF">KK078_01300</name>
</gene>
<dbReference type="GO" id="GO:0000160">
    <property type="term" value="P:phosphorelay signal transduction system"/>
    <property type="evidence" value="ECO:0007669"/>
    <property type="project" value="InterPro"/>
</dbReference>
<dbReference type="Pfam" id="PF00072">
    <property type="entry name" value="Response_reg"/>
    <property type="match status" value="1"/>
</dbReference>
<sequence length="216" mass="24209">MRDPIRILLADNQPLTAAGLTQFLGGNDNASIIDEVTKRELLEPLLRKHTPDLLIADYNLSGFITRQDIHAVKNISPQTQVLIISSDDNKSNILDVLQSGVKGYLTKECSREEIMMAIQSVARGEKFYCHKILDIIMEKHFGAEIPQAAVNVLTTRETEILKLLAMGNSTQKIADDLHLSPHTVQTHRKSIIRKLSIKSPTEFVIYAIDFGLIKPR</sequence>
<dbReference type="PROSITE" id="PS00622">
    <property type="entry name" value="HTH_LUXR_1"/>
    <property type="match status" value="1"/>
</dbReference>
<feature type="domain" description="HTH luxR-type" evidence="4">
    <location>
        <begin position="146"/>
        <end position="211"/>
    </location>
</feature>
<accession>A0AAP2D4H1</accession>
<dbReference type="SUPFAM" id="SSF52172">
    <property type="entry name" value="CheY-like"/>
    <property type="match status" value="1"/>
</dbReference>
<dbReference type="CDD" id="cd17535">
    <property type="entry name" value="REC_NarL-like"/>
    <property type="match status" value="1"/>
</dbReference>
<dbReference type="GO" id="GO:0003677">
    <property type="term" value="F:DNA binding"/>
    <property type="evidence" value="ECO:0007669"/>
    <property type="project" value="UniProtKB-KW"/>
</dbReference>
<keyword evidence="2" id="KW-0238">DNA-binding</keyword>
<dbReference type="CDD" id="cd06170">
    <property type="entry name" value="LuxR_C_like"/>
    <property type="match status" value="1"/>
</dbReference>
<dbReference type="EMBL" id="JAHESC010000001">
    <property type="protein sequence ID" value="MBT1685168.1"/>
    <property type="molecule type" value="Genomic_DNA"/>
</dbReference>
<feature type="domain" description="Response regulatory" evidence="5">
    <location>
        <begin position="6"/>
        <end position="122"/>
    </location>
</feature>
<dbReference type="SMART" id="SM00448">
    <property type="entry name" value="REC"/>
    <property type="match status" value="1"/>
</dbReference>
<dbReference type="RefSeq" id="WP_254088417.1">
    <property type="nucleotide sequence ID" value="NZ_JAHESC010000001.1"/>
</dbReference>
<evidence type="ECO:0000256" key="3">
    <source>
        <dbReference type="PROSITE-ProRule" id="PRU00169"/>
    </source>
</evidence>
<dbReference type="PANTHER" id="PTHR43214:SF43">
    <property type="entry name" value="TWO-COMPONENT RESPONSE REGULATOR"/>
    <property type="match status" value="1"/>
</dbReference>
<proteinExistence type="predicted"/>
<feature type="modified residue" description="4-aspartylphosphate" evidence="3">
    <location>
        <position position="57"/>
    </location>
</feature>
<evidence type="ECO:0000313" key="6">
    <source>
        <dbReference type="EMBL" id="MBT1685168.1"/>
    </source>
</evidence>
<keyword evidence="7" id="KW-1185">Reference proteome</keyword>
<keyword evidence="1 3" id="KW-0597">Phosphoprotein</keyword>
<dbReference type="SMART" id="SM00421">
    <property type="entry name" value="HTH_LUXR"/>
    <property type="match status" value="1"/>
</dbReference>
<name>A0AAP2D4H1_9BACT</name>
<reference evidence="6 7" key="1">
    <citation type="submission" date="2021-05" db="EMBL/GenBank/DDBJ databases">
        <title>A Polyphasic approach of four new species of the genus Ohtaekwangia: Ohtaekwangia histidinii sp. nov., Ohtaekwangia cretensis sp. nov., Ohtaekwangia indiensis sp. nov., Ohtaekwangia reichenbachii sp. nov. from diverse environment.</title>
        <authorList>
            <person name="Octaviana S."/>
        </authorList>
    </citation>
    <scope>NUCLEOTIDE SEQUENCE [LARGE SCALE GENOMIC DNA]</scope>
    <source>
        <strain evidence="6 7">PWU37</strain>
    </source>
</reference>
<dbReference type="InterPro" id="IPR001789">
    <property type="entry name" value="Sig_transdc_resp-reg_receiver"/>
</dbReference>
<dbReference type="SUPFAM" id="SSF46894">
    <property type="entry name" value="C-terminal effector domain of the bipartite response regulators"/>
    <property type="match status" value="1"/>
</dbReference>
<dbReference type="Pfam" id="PF00196">
    <property type="entry name" value="GerE"/>
    <property type="match status" value="1"/>
</dbReference>